<keyword evidence="5" id="KW-0808">Transferase</keyword>
<evidence type="ECO:0000256" key="3">
    <source>
        <dbReference type="ARBA" id="ARBA00009406"/>
    </source>
</evidence>
<sequence length="306" mass="34644">MSTFKIAATGLSMNYMPQYLAEEQGFFDEQKLNISSYLPDPWTNGLDDLENRKADVVLGGMWLPMIYCQNSQKYTSVAKIASKCPLVILSRERITGGFDWRNLEGKRVLVSGGDGAGHYLMTVGSAREGGADPSKIRFIHDFSTSMICDLFEKGFGDFVVVQPDIAHSMIDRQVGFNFCDLTSKGSNIPWSVYYSLPGIVENKLVEFEKFAVGLQKGTSFLLEHGGEACRKIIRQNWPAISVDDGIKTIDMFIKEGMWHPTINIERQEVDRWQEYLILGDVLDQKIAYEQLVDSRPYLYSKNKLML</sequence>
<evidence type="ECO:0000256" key="4">
    <source>
        <dbReference type="ARBA" id="ARBA00011738"/>
    </source>
</evidence>
<keyword evidence="14" id="KW-1185">Reference proteome</keyword>
<accession>A0A1E5GNQ4</accession>
<evidence type="ECO:0000256" key="9">
    <source>
        <dbReference type="ARBA" id="ARBA00023004"/>
    </source>
</evidence>
<comment type="subunit">
    <text evidence="4">Homodimer.</text>
</comment>
<evidence type="ECO:0000259" key="12">
    <source>
        <dbReference type="Pfam" id="PF09084"/>
    </source>
</evidence>
<evidence type="ECO:0000313" key="14">
    <source>
        <dbReference type="Proteomes" id="UP000094068"/>
    </source>
</evidence>
<keyword evidence="8" id="KW-0784">Thiamine biosynthesis</keyword>
<organism evidence="13 14">
    <name type="scientific">Enterococcus ureasiticus</name>
    <dbReference type="NCBI Taxonomy" id="903984"/>
    <lineage>
        <taxon>Bacteria</taxon>
        <taxon>Bacillati</taxon>
        <taxon>Bacillota</taxon>
        <taxon>Bacilli</taxon>
        <taxon>Lactobacillales</taxon>
        <taxon>Enterococcaceae</taxon>
        <taxon>Enterococcus</taxon>
    </lineage>
</organism>
<evidence type="ECO:0000256" key="1">
    <source>
        <dbReference type="ARBA" id="ARBA00003469"/>
    </source>
</evidence>
<dbReference type="InterPro" id="IPR027939">
    <property type="entry name" value="NMT1/THI5"/>
</dbReference>
<comment type="caution">
    <text evidence="13">The sequence shown here is derived from an EMBL/GenBank/DDBJ whole genome shotgun (WGS) entry which is preliminary data.</text>
</comment>
<dbReference type="AlphaFoldDB" id="A0A1E5GNQ4"/>
<proteinExistence type="inferred from homology"/>
<evidence type="ECO:0000256" key="2">
    <source>
        <dbReference type="ARBA" id="ARBA00004948"/>
    </source>
</evidence>
<evidence type="ECO:0000313" key="13">
    <source>
        <dbReference type="EMBL" id="OEG14339.1"/>
    </source>
</evidence>
<evidence type="ECO:0000256" key="7">
    <source>
        <dbReference type="ARBA" id="ARBA00022898"/>
    </source>
</evidence>
<dbReference type="Proteomes" id="UP000094068">
    <property type="component" value="Unassembled WGS sequence"/>
</dbReference>
<evidence type="ECO:0000256" key="11">
    <source>
        <dbReference type="ARBA" id="ARBA00048179"/>
    </source>
</evidence>
<dbReference type="PANTHER" id="PTHR31528">
    <property type="entry name" value="4-AMINO-5-HYDROXYMETHYL-2-METHYLPYRIMIDINE PHOSPHATE SYNTHASE THI11-RELATED"/>
    <property type="match status" value="1"/>
</dbReference>
<dbReference type="GO" id="GO:0016740">
    <property type="term" value="F:transferase activity"/>
    <property type="evidence" value="ECO:0007669"/>
    <property type="project" value="UniProtKB-KW"/>
</dbReference>
<comment type="catalytic activity">
    <reaction evidence="11">
        <text>N(6)-(pyridoxal phosphate)-L-lysyl-[4-amino-5-hydroxymethyl-2-methylpyrimidine phosphate synthase] + L-histidyl-[4-amino-5-hydroxymethyl-2-methylpyrimidine phosphate synthase] + 2 Fe(3+) + 4 H2O = L-lysyl-[4-amino-5-hydroxymethyl-2-methylpyrimidine phosphate synthase] + (2S)-2-amino-5-hydroxy-4-oxopentanoyl-[4-amino-5-hydroxymethyl-2-methylpyrimidine phosphate synthase] + 4-amino-2-methyl-5-(phosphooxymethyl)pyrimidine + 3-oxopropanoate + 2 Fe(2+) + 2 H(+)</text>
        <dbReference type="Rhea" id="RHEA:65756"/>
        <dbReference type="Rhea" id="RHEA-COMP:16892"/>
        <dbReference type="Rhea" id="RHEA-COMP:16893"/>
        <dbReference type="Rhea" id="RHEA-COMP:16894"/>
        <dbReference type="Rhea" id="RHEA-COMP:16895"/>
        <dbReference type="ChEBI" id="CHEBI:15377"/>
        <dbReference type="ChEBI" id="CHEBI:15378"/>
        <dbReference type="ChEBI" id="CHEBI:29033"/>
        <dbReference type="ChEBI" id="CHEBI:29034"/>
        <dbReference type="ChEBI" id="CHEBI:29969"/>
        <dbReference type="ChEBI" id="CHEBI:29979"/>
        <dbReference type="ChEBI" id="CHEBI:33190"/>
        <dbReference type="ChEBI" id="CHEBI:58354"/>
        <dbReference type="ChEBI" id="CHEBI:143915"/>
        <dbReference type="ChEBI" id="CHEBI:157692"/>
    </reaction>
    <physiologicalReaction direction="left-to-right" evidence="11">
        <dbReference type="Rhea" id="RHEA:65757"/>
    </physiologicalReaction>
</comment>
<dbReference type="OrthoDB" id="9802202at2"/>
<comment type="function">
    <text evidence="1">Responsible for the formation of the pyrimidine heterocycle in the thiamine biosynthesis pathway. Catalyzes the formation of hydroxymethylpyrimidine phosphate (HMP-P) from histidine and pyridoxal phosphate (PLP). The protein uses PLP and the active site histidine to form HMP-P, generating an inactive enzyme. The enzyme can only undergo a single turnover, which suggests it is a suicide enzyme.</text>
</comment>
<dbReference type="InterPro" id="IPR015168">
    <property type="entry name" value="SsuA/THI5"/>
</dbReference>
<evidence type="ECO:0000256" key="5">
    <source>
        <dbReference type="ARBA" id="ARBA00022679"/>
    </source>
</evidence>
<keyword evidence="7" id="KW-0663">Pyridoxal phosphate</keyword>
<name>A0A1E5GNQ4_9ENTE</name>
<dbReference type="GO" id="GO:0009228">
    <property type="term" value="P:thiamine biosynthetic process"/>
    <property type="evidence" value="ECO:0007669"/>
    <property type="project" value="UniProtKB-KW"/>
</dbReference>
<comment type="pathway">
    <text evidence="2">Cofactor biosynthesis; thiamine diphosphate biosynthesis.</text>
</comment>
<protein>
    <recommendedName>
        <fullName evidence="10">Thiamine pyrimidine synthase</fullName>
    </recommendedName>
</protein>
<dbReference type="GO" id="GO:0046872">
    <property type="term" value="F:metal ion binding"/>
    <property type="evidence" value="ECO:0007669"/>
    <property type="project" value="UniProtKB-KW"/>
</dbReference>
<evidence type="ECO:0000256" key="10">
    <source>
        <dbReference type="ARBA" id="ARBA00033171"/>
    </source>
</evidence>
<dbReference type="RefSeq" id="WP_069645378.1">
    <property type="nucleotide sequence ID" value="NZ_MIJZ01000001.1"/>
</dbReference>
<dbReference type="PANTHER" id="PTHR31528:SF1">
    <property type="entry name" value="4-AMINO-5-HYDROXYMETHYL-2-METHYLPYRIMIDINE PHOSPHATE SYNTHASE THI11-RELATED"/>
    <property type="match status" value="1"/>
</dbReference>
<dbReference type="EMBL" id="MIJZ01000001">
    <property type="protein sequence ID" value="OEG14339.1"/>
    <property type="molecule type" value="Genomic_DNA"/>
</dbReference>
<feature type="domain" description="SsuA/THI5-like" evidence="12">
    <location>
        <begin position="14"/>
        <end position="228"/>
    </location>
</feature>
<comment type="similarity">
    <text evidence="3">Belongs to the NMT1/THI5 family.</text>
</comment>
<keyword evidence="6" id="KW-0479">Metal-binding</keyword>
<reference evidence="14" key="1">
    <citation type="submission" date="2016-09" db="EMBL/GenBank/DDBJ databases">
        <authorList>
            <person name="Gulvik C.A."/>
        </authorList>
    </citation>
    <scope>NUCLEOTIDE SEQUENCE [LARGE SCALE GENOMIC DNA]</scope>
    <source>
        <strain evidence="14">DSM 23328</strain>
    </source>
</reference>
<gene>
    <name evidence="13" type="ORF">BCR21_04950</name>
</gene>
<evidence type="ECO:0000256" key="8">
    <source>
        <dbReference type="ARBA" id="ARBA00022977"/>
    </source>
</evidence>
<dbReference type="STRING" id="903984.BCR21_04950"/>
<evidence type="ECO:0000256" key="6">
    <source>
        <dbReference type="ARBA" id="ARBA00022723"/>
    </source>
</evidence>
<dbReference type="SUPFAM" id="SSF53850">
    <property type="entry name" value="Periplasmic binding protein-like II"/>
    <property type="match status" value="1"/>
</dbReference>
<dbReference type="Pfam" id="PF09084">
    <property type="entry name" value="NMT1"/>
    <property type="match status" value="1"/>
</dbReference>
<dbReference type="Gene3D" id="3.40.190.10">
    <property type="entry name" value="Periplasmic binding protein-like II"/>
    <property type="match status" value="2"/>
</dbReference>
<keyword evidence="9" id="KW-0408">Iron</keyword>